<name>A0ACC0WSI5_9STRA</name>
<protein>
    <submittedName>
        <fullName evidence="1">Uncharacterized protein</fullName>
    </submittedName>
</protein>
<evidence type="ECO:0000313" key="1">
    <source>
        <dbReference type="EMBL" id="KAI9921043.1"/>
    </source>
</evidence>
<proteinExistence type="predicted"/>
<evidence type="ECO:0000313" key="2">
    <source>
        <dbReference type="Proteomes" id="UP001163321"/>
    </source>
</evidence>
<keyword evidence="2" id="KW-1185">Reference proteome</keyword>
<reference evidence="1 2" key="1">
    <citation type="journal article" date="2022" name="bioRxiv">
        <title>The genome of the oomycete Peronosclerospora sorghi, a cosmopolitan pathogen of maize and sorghum, is inflated with dispersed pseudogenes.</title>
        <authorList>
            <person name="Fletcher K."/>
            <person name="Martin F."/>
            <person name="Isakeit T."/>
            <person name="Cavanaugh K."/>
            <person name="Magill C."/>
            <person name="Michelmore R."/>
        </authorList>
    </citation>
    <scope>NUCLEOTIDE SEQUENCE [LARGE SCALE GENOMIC DNA]</scope>
    <source>
        <strain evidence="1">P6</strain>
    </source>
</reference>
<dbReference type="Proteomes" id="UP001163321">
    <property type="component" value="Chromosome 1"/>
</dbReference>
<organism evidence="1 2">
    <name type="scientific">Peronosclerospora sorghi</name>
    <dbReference type="NCBI Taxonomy" id="230839"/>
    <lineage>
        <taxon>Eukaryota</taxon>
        <taxon>Sar</taxon>
        <taxon>Stramenopiles</taxon>
        <taxon>Oomycota</taxon>
        <taxon>Peronosporomycetes</taxon>
        <taxon>Peronosporales</taxon>
        <taxon>Peronosporaceae</taxon>
        <taxon>Peronosclerospora</taxon>
    </lineage>
</organism>
<accession>A0ACC0WSI5</accession>
<gene>
    <name evidence="1" type="ORF">PsorP6_001864</name>
</gene>
<sequence length="209" mass="23008">MNPLDIRKQPTTEATGGSEVRRIKLVENTGGKIETDTFMWALATEALIGMQKMEKRLVSVTVPNTKEWAIAEIELIKVKTNTKETAEGTLTQQNVGEKVALKTSSEKEEERTQNGRGLVTRMATLSCVGSQKYGLLVSVQTKPSTKINSDHTNALRRTSSSDEQSLDPPPGYVPVLLAGIQLPGEKPGSFSTLQSQIRLRTPKWRELVC</sequence>
<dbReference type="EMBL" id="CM047580">
    <property type="protein sequence ID" value="KAI9921043.1"/>
    <property type="molecule type" value="Genomic_DNA"/>
</dbReference>
<comment type="caution">
    <text evidence="1">The sequence shown here is derived from an EMBL/GenBank/DDBJ whole genome shotgun (WGS) entry which is preliminary data.</text>
</comment>